<proteinExistence type="predicted"/>
<evidence type="ECO:0000313" key="2">
    <source>
        <dbReference type="Proteomes" id="UP000834106"/>
    </source>
</evidence>
<gene>
    <name evidence="1" type="ORF">FPE_LOCUS4028</name>
</gene>
<dbReference type="EMBL" id="OU503037">
    <property type="protein sequence ID" value="CAI9756598.1"/>
    <property type="molecule type" value="Genomic_DNA"/>
</dbReference>
<organism evidence="1 2">
    <name type="scientific">Fraxinus pennsylvanica</name>
    <dbReference type="NCBI Taxonomy" id="56036"/>
    <lineage>
        <taxon>Eukaryota</taxon>
        <taxon>Viridiplantae</taxon>
        <taxon>Streptophyta</taxon>
        <taxon>Embryophyta</taxon>
        <taxon>Tracheophyta</taxon>
        <taxon>Spermatophyta</taxon>
        <taxon>Magnoliopsida</taxon>
        <taxon>eudicotyledons</taxon>
        <taxon>Gunneridae</taxon>
        <taxon>Pentapetalae</taxon>
        <taxon>asterids</taxon>
        <taxon>lamiids</taxon>
        <taxon>Lamiales</taxon>
        <taxon>Oleaceae</taxon>
        <taxon>Oleeae</taxon>
        <taxon>Fraxinus</taxon>
    </lineage>
</organism>
<protein>
    <submittedName>
        <fullName evidence="1">Uncharacterized protein</fullName>
    </submittedName>
</protein>
<accession>A0AAD2DLJ9</accession>
<dbReference type="PANTHER" id="PTHR33647:SF16">
    <property type="match status" value="1"/>
</dbReference>
<name>A0AAD2DLJ9_9LAMI</name>
<dbReference type="PANTHER" id="PTHR33647">
    <property type="entry name" value="OS01G0793900 PROTEIN"/>
    <property type="match status" value="1"/>
</dbReference>
<keyword evidence="2" id="KW-1185">Reference proteome</keyword>
<sequence length="107" mass="12289">MGNCCRRESSMVWASVDDEWNQSVTPKKEKESLLISDNHRNREEVKIKITKRQLQEFLGRVDMEDLTTEQALCQLVNVGASAGAGDLSHVRSQRLWRPRLHSIPEVD</sequence>
<reference evidence="1" key="1">
    <citation type="submission" date="2023-05" db="EMBL/GenBank/DDBJ databases">
        <authorList>
            <person name="Huff M."/>
        </authorList>
    </citation>
    <scope>NUCLEOTIDE SEQUENCE</scope>
</reference>
<dbReference type="Proteomes" id="UP000834106">
    <property type="component" value="Chromosome 2"/>
</dbReference>
<dbReference type="AlphaFoldDB" id="A0AAD2DLJ9"/>
<evidence type="ECO:0000313" key="1">
    <source>
        <dbReference type="EMBL" id="CAI9756598.1"/>
    </source>
</evidence>